<comment type="caution">
    <text evidence="1">The sequence shown here is derived from an EMBL/GenBank/DDBJ whole genome shotgun (WGS) entry which is preliminary data.</text>
</comment>
<gene>
    <name evidence="1" type="ORF">Fmac_022101</name>
</gene>
<evidence type="ECO:0000313" key="2">
    <source>
        <dbReference type="Proteomes" id="UP001603857"/>
    </source>
</evidence>
<name>A0ABD1LYU0_9FABA</name>
<keyword evidence="2" id="KW-1185">Reference proteome</keyword>
<reference evidence="1 2" key="1">
    <citation type="submission" date="2024-08" db="EMBL/GenBank/DDBJ databases">
        <title>Insights into the chromosomal genome structure of Flemingia macrophylla.</title>
        <authorList>
            <person name="Ding Y."/>
            <person name="Zhao Y."/>
            <person name="Bi W."/>
            <person name="Wu M."/>
            <person name="Zhao G."/>
            <person name="Gong Y."/>
            <person name="Li W."/>
            <person name="Zhang P."/>
        </authorList>
    </citation>
    <scope>NUCLEOTIDE SEQUENCE [LARGE SCALE GENOMIC DNA]</scope>
    <source>
        <strain evidence="1">DYQJB</strain>
        <tissue evidence="1">Leaf</tissue>
    </source>
</reference>
<dbReference type="EMBL" id="JBGMDY010000007">
    <property type="protein sequence ID" value="KAL2328674.1"/>
    <property type="molecule type" value="Genomic_DNA"/>
</dbReference>
<dbReference type="Proteomes" id="UP001603857">
    <property type="component" value="Unassembled WGS sequence"/>
</dbReference>
<evidence type="ECO:0000313" key="1">
    <source>
        <dbReference type="EMBL" id="KAL2328674.1"/>
    </source>
</evidence>
<dbReference type="AlphaFoldDB" id="A0ABD1LYU0"/>
<sequence>MDQSIYTHISIFANITIRTVSINIYVNANSPFSIFILYKNLNIKSSERKILIDHPLTETKKYS</sequence>
<organism evidence="1 2">
    <name type="scientific">Flemingia macrophylla</name>
    <dbReference type="NCBI Taxonomy" id="520843"/>
    <lineage>
        <taxon>Eukaryota</taxon>
        <taxon>Viridiplantae</taxon>
        <taxon>Streptophyta</taxon>
        <taxon>Embryophyta</taxon>
        <taxon>Tracheophyta</taxon>
        <taxon>Spermatophyta</taxon>
        <taxon>Magnoliopsida</taxon>
        <taxon>eudicotyledons</taxon>
        <taxon>Gunneridae</taxon>
        <taxon>Pentapetalae</taxon>
        <taxon>rosids</taxon>
        <taxon>fabids</taxon>
        <taxon>Fabales</taxon>
        <taxon>Fabaceae</taxon>
        <taxon>Papilionoideae</taxon>
        <taxon>50 kb inversion clade</taxon>
        <taxon>NPAAA clade</taxon>
        <taxon>indigoferoid/millettioid clade</taxon>
        <taxon>Phaseoleae</taxon>
        <taxon>Flemingia</taxon>
    </lineage>
</organism>
<protein>
    <submittedName>
        <fullName evidence="1">Uncharacterized protein</fullName>
    </submittedName>
</protein>
<proteinExistence type="predicted"/>
<accession>A0ABD1LYU0</accession>